<evidence type="ECO:0000313" key="2">
    <source>
        <dbReference type="EMBL" id="CAG2230685.1"/>
    </source>
</evidence>
<dbReference type="Proteomes" id="UP000683360">
    <property type="component" value="Unassembled WGS sequence"/>
</dbReference>
<gene>
    <name evidence="2" type="ORF">MEDL_43515</name>
</gene>
<keyword evidence="3" id="KW-1185">Reference proteome</keyword>
<evidence type="ECO:0000313" key="3">
    <source>
        <dbReference type="Proteomes" id="UP000683360"/>
    </source>
</evidence>
<evidence type="ECO:0000256" key="1">
    <source>
        <dbReference type="SAM" id="MobiDB-lite"/>
    </source>
</evidence>
<dbReference type="AlphaFoldDB" id="A0A8S3T9Z5"/>
<feature type="region of interest" description="Disordered" evidence="1">
    <location>
        <begin position="100"/>
        <end position="122"/>
    </location>
</feature>
<organism evidence="2 3">
    <name type="scientific">Mytilus edulis</name>
    <name type="common">Blue mussel</name>
    <dbReference type="NCBI Taxonomy" id="6550"/>
    <lineage>
        <taxon>Eukaryota</taxon>
        <taxon>Metazoa</taxon>
        <taxon>Spiralia</taxon>
        <taxon>Lophotrochozoa</taxon>
        <taxon>Mollusca</taxon>
        <taxon>Bivalvia</taxon>
        <taxon>Autobranchia</taxon>
        <taxon>Pteriomorphia</taxon>
        <taxon>Mytilida</taxon>
        <taxon>Mytiloidea</taxon>
        <taxon>Mytilidae</taxon>
        <taxon>Mytilinae</taxon>
        <taxon>Mytilus</taxon>
    </lineage>
</organism>
<accession>A0A8S3T9Z5</accession>
<protein>
    <submittedName>
        <fullName evidence="2">Uncharacterized protein</fullName>
    </submittedName>
</protein>
<reference evidence="2" key="1">
    <citation type="submission" date="2021-03" db="EMBL/GenBank/DDBJ databases">
        <authorList>
            <person name="Bekaert M."/>
        </authorList>
    </citation>
    <scope>NUCLEOTIDE SEQUENCE</scope>
</reference>
<feature type="compositionally biased region" description="Basic and acidic residues" evidence="1">
    <location>
        <begin position="105"/>
        <end position="120"/>
    </location>
</feature>
<dbReference type="EMBL" id="CAJPWZ010002095">
    <property type="protein sequence ID" value="CAG2230685.1"/>
    <property type="molecule type" value="Genomic_DNA"/>
</dbReference>
<sequence>MLQECYMHNVDVYTFVHEVQTDSLPINCVSKHILYIWDDGSNKLTMYMYDGKLLQDYNSSTGMFYNSNRDTLKSWAGWHSASSVEVLVHSEPPVQTYRSNIQRSTEGRTDDQGTVRRDQEYGGGGKKGIWNGGIKYEVMSGPLSKKKVTPRTIDFERSYYVSGTSDQHENVLDKIGEKQVSGRRKWRIITIENHEEEANVTLWGVTVTIGDNLEIGEKQVSGRRKWRIITIENHEEEANVTLWDVTVTIGDSLEVNAEININVCCFVTATFQEQQVFYSTPLIKFEKANFFRLKGHTINHQNQFINTDYATLRNNAQKE</sequence>
<comment type="caution">
    <text evidence="2">The sequence shown here is derived from an EMBL/GenBank/DDBJ whole genome shotgun (WGS) entry which is preliminary data.</text>
</comment>
<name>A0A8S3T9Z5_MYTED</name>
<proteinExistence type="predicted"/>